<reference evidence="1" key="1">
    <citation type="journal article" date="2021" name="PeerJ">
        <title>Extensive microbial diversity within the chicken gut microbiome revealed by metagenomics and culture.</title>
        <authorList>
            <person name="Gilroy R."/>
            <person name="Ravi A."/>
            <person name="Getino M."/>
            <person name="Pursley I."/>
            <person name="Horton D.L."/>
            <person name="Alikhan N.F."/>
            <person name="Baker D."/>
            <person name="Gharbi K."/>
            <person name="Hall N."/>
            <person name="Watson M."/>
            <person name="Adriaenssens E.M."/>
            <person name="Foster-Nyarko E."/>
            <person name="Jarju S."/>
            <person name="Secka A."/>
            <person name="Antonio M."/>
            <person name="Oren A."/>
            <person name="Chaudhuri R.R."/>
            <person name="La Ragione R."/>
            <person name="Hildebrand F."/>
            <person name="Pallen M.J."/>
        </authorList>
    </citation>
    <scope>NUCLEOTIDE SEQUENCE</scope>
    <source>
        <strain evidence="1">CHK171-7178</strain>
    </source>
</reference>
<name>A0A921FYP6_SPOPS</name>
<accession>A0A921FYP6</accession>
<evidence type="ECO:0000313" key="1">
    <source>
        <dbReference type="EMBL" id="HJF32019.1"/>
    </source>
</evidence>
<dbReference type="AlphaFoldDB" id="A0A921FYP6"/>
<proteinExistence type="predicted"/>
<gene>
    <name evidence="1" type="ORF">K8V56_09610</name>
</gene>
<protein>
    <submittedName>
        <fullName evidence="1">Uncharacterized protein</fullName>
    </submittedName>
</protein>
<comment type="caution">
    <text evidence="1">The sequence shown here is derived from an EMBL/GenBank/DDBJ whole genome shotgun (WGS) entry which is preliminary data.</text>
</comment>
<reference evidence="1" key="2">
    <citation type="submission" date="2021-09" db="EMBL/GenBank/DDBJ databases">
        <authorList>
            <person name="Gilroy R."/>
        </authorList>
    </citation>
    <scope>NUCLEOTIDE SEQUENCE</scope>
    <source>
        <strain evidence="1">CHK171-7178</strain>
    </source>
</reference>
<dbReference type="EMBL" id="DYWT01000160">
    <property type="protein sequence ID" value="HJF32019.1"/>
    <property type="molecule type" value="Genomic_DNA"/>
</dbReference>
<sequence>MDERLQRIADEAQVKFGLDAYRLERYSIYKERDSTGIAVYNFNMEWFPKELNEPIDEDYNPVGTAIVEYAIQKQHFSSVSFVQGETFSTKTHFPNQTVDEVAAWLEEETRLIYEQDFKLTEANASGFQFKSDVDGIHISPSCMIEVEFDDTGKLTSYHSYGTIPSQELVEKSKFTLTLEEIEPIVKKQLQLVKFPSETEKRFVPVYAMEEVYVTVEGARIIPFMEHERSEVRVDEVIVWDKPLNEQINREEITVVSEVSIEEAFGKNDASEKLTLSAKQIEGSKKNTRDVLRAEYPDESGKWKLFKLQRQENFIEAHCQLNEDDPTFFNRKVVVFMHPETMKVLNFLDNGAMFEIFDAFAPAAKAAVTHEEAFEKMIPYITLDPTYVYDEIMGKYILCGLLDAAECVDAVTGEIVDLGDI</sequence>
<organism evidence="1 2">
    <name type="scientific">Sporosarcina psychrophila</name>
    <name type="common">Bacillus psychrophilus</name>
    <dbReference type="NCBI Taxonomy" id="1476"/>
    <lineage>
        <taxon>Bacteria</taxon>
        <taxon>Bacillati</taxon>
        <taxon>Bacillota</taxon>
        <taxon>Bacilli</taxon>
        <taxon>Bacillales</taxon>
        <taxon>Caryophanaceae</taxon>
        <taxon>Sporosarcina</taxon>
    </lineage>
</organism>
<evidence type="ECO:0000313" key="2">
    <source>
        <dbReference type="Proteomes" id="UP000698173"/>
    </source>
</evidence>
<dbReference type="Proteomes" id="UP000698173">
    <property type="component" value="Unassembled WGS sequence"/>
</dbReference>